<dbReference type="PANTHER" id="PTHR47926">
    <property type="entry name" value="PENTATRICOPEPTIDE REPEAT-CONTAINING PROTEIN"/>
    <property type="match status" value="1"/>
</dbReference>
<evidence type="ECO:0000313" key="4">
    <source>
        <dbReference type="RefSeq" id="XP_016433853.1"/>
    </source>
</evidence>
<dbReference type="FunFam" id="1.25.40.10:FF:000285">
    <property type="entry name" value="Pentatricopeptide repeat-containing protein, chloroplastic"/>
    <property type="match status" value="1"/>
</dbReference>
<feature type="repeat" description="PPR" evidence="2">
    <location>
        <begin position="122"/>
        <end position="156"/>
    </location>
</feature>
<gene>
    <name evidence="4" type="primary">LOC107760334</name>
</gene>
<sequence length="686" mass="76541">MGKLIGRSLSTLASSSSFSDIHNTINQLVLKGQYDQALELYSAKVHCFSNSHANTTFLLPSIIKACAHLKTHQFFGCQLHCYVLKNGYSSESTISNSLISMYAKFSDTKSAYQLFDTMPKRDTISCNSMINCYYQNGYLFQSLELFKDMYVQGFTPKPELMACILSACVETKNLKLGRAIHALTIVDERIENSIFFLTALVDFHWKCREPDSAYHVFQRMEVRNEVSWTAMISGCIAEELYAKALELFRTMQVEDIKPNRVTLTSILPVCAELGAVKYGKEIHGYAFRHGFDSDSQFSSAIVHMYSQCGETLWGIKKIFNGSTKKDVVLWTAIITSYSRNKSRCREAIELFNEMQLSGIRPNDVTLLAVISACTNLLSVSHGRGMHGYVFRSGLNSRLFIGNSFINMYSKCGFLMDSAQVFQEMAIRDSASWSALVSAYGTHGFGDKALDLFHEMKESGIKIDSIALLTVLSACNHCGLFEEGKKLFDEASKDKSFSMTVELYACYIDLLGRAGKLEDASEVISRMPMKPSNRIWSSLIASCKLHGRLEVAEHLAHRLTNSEPGNAANFALLSLVYAESENWPGVEDVSSVPSCNALDSEEESESKKPFYYRSNGSPYTKSRVSFDKNTSDASPTGSTREVQEGIDTRVSSQVRPVEATTNACIMDVRAVEVSVYAYVKQTICAQF</sequence>
<dbReference type="STRING" id="4097.A0A1S3X2D0"/>
<dbReference type="OrthoDB" id="1871818at2759"/>
<dbReference type="KEGG" id="nta:107760334"/>
<accession>A0A1S3X2D0</accession>
<dbReference type="SMR" id="A0A1S3X2D0"/>
<organism evidence="4">
    <name type="scientific">Nicotiana tabacum</name>
    <name type="common">Common tobacco</name>
    <dbReference type="NCBI Taxonomy" id="4097"/>
    <lineage>
        <taxon>Eukaryota</taxon>
        <taxon>Viridiplantae</taxon>
        <taxon>Streptophyta</taxon>
        <taxon>Embryophyta</taxon>
        <taxon>Tracheophyta</taxon>
        <taxon>Spermatophyta</taxon>
        <taxon>Magnoliopsida</taxon>
        <taxon>eudicotyledons</taxon>
        <taxon>Gunneridae</taxon>
        <taxon>Pentapetalae</taxon>
        <taxon>asterids</taxon>
        <taxon>lamiids</taxon>
        <taxon>Solanales</taxon>
        <taxon>Solanaceae</taxon>
        <taxon>Nicotianoideae</taxon>
        <taxon>Nicotianeae</taxon>
        <taxon>Nicotiana</taxon>
    </lineage>
</organism>
<dbReference type="InterPro" id="IPR046960">
    <property type="entry name" value="PPR_At4g14850-like_plant"/>
</dbReference>
<proteinExistence type="predicted"/>
<feature type="repeat" description="PPR" evidence="2">
    <location>
        <begin position="326"/>
        <end position="361"/>
    </location>
</feature>
<evidence type="ECO:0000256" key="1">
    <source>
        <dbReference type="ARBA" id="ARBA00022737"/>
    </source>
</evidence>
<dbReference type="GO" id="GO:0003729">
    <property type="term" value="F:mRNA binding"/>
    <property type="evidence" value="ECO:0007669"/>
    <property type="project" value="UniProtKB-ARBA"/>
</dbReference>
<dbReference type="InterPro" id="IPR002885">
    <property type="entry name" value="PPR_rpt"/>
</dbReference>
<dbReference type="OMA" id="IVNCYIQ"/>
<feature type="repeat" description="PPR" evidence="2">
    <location>
        <begin position="428"/>
        <end position="462"/>
    </location>
</feature>
<dbReference type="GO" id="GO:0009451">
    <property type="term" value="P:RNA modification"/>
    <property type="evidence" value="ECO:0000318"/>
    <property type="project" value="GO_Central"/>
</dbReference>
<dbReference type="AlphaFoldDB" id="A0A1S3X2D0"/>
<dbReference type="Pfam" id="PF13041">
    <property type="entry name" value="PPR_2"/>
    <property type="match status" value="2"/>
</dbReference>
<evidence type="ECO:0000256" key="2">
    <source>
        <dbReference type="PROSITE-ProRule" id="PRU00708"/>
    </source>
</evidence>
<dbReference type="Gene3D" id="1.25.40.10">
    <property type="entry name" value="Tetratricopeptide repeat domain"/>
    <property type="match status" value="4"/>
</dbReference>
<feature type="region of interest" description="Disordered" evidence="3">
    <location>
        <begin position="621"/>
        <end position="652"/>
    </location>
</feature>
<dbReference type="InterPro" id="IPR011990">
    <property type="entry name" value="TPR-like_helical_dom_sf"/>
</dbReference>
<dbReference type="SUPFAM" id="SSF48452">
    <property type="entry name" value="TPR-like"/>
    <property type="match status" value="1"/>
</dbReference>
<dbReference type="Pfam" id="PF01535">
    <property type="entry name" value="PPR"/>
    <property type="match status" value="6"/>
</dbReference>
<dbReference type="NCBIfam" id="TIGR00756">
    <property type="entry name" value="PPR"/>
    <property type="match status" value="4"/>
</dbReference>
<protein>
    <submittedName>
        <fullName evidence="4">Pentatricopeptide repeat-containing protein At4g31070, mitochondrial-like</fullName>
    </submittedName>
</protein>
<feature type="repeat" description="PPR" evidence="2">
    <location>
        <begin position="224"/>
        <end position="258"/>
    </location>
</feature>
<dbReference type="PROSITE" id="PS51375">
    <property type="entry name" value="PPR"/>
    <property type="match status" value="4"/>
</dbReference>
<dbReference type="FunFam" id="1.25.40.10:FF:000090">
    <property type="entry name" value="Pentatricopeptide repeat-containing protein, chloroplastic"/>
    <property type="match status" value="1"/>
</dbReference>
<dbReference type="GO" id="GO:0003723">
    <property type="term" value="F:RNA binding"/>
    <property type="evidence" value="ECO:0000318"/>
    <property type="project" value="GO_Central"/>
</dbReference>
<feature type="compositionally biased region" description="Polar residues" evidence="3">
    <location>
        <begin position="630"/>
        <end position="639"/>
    </location>
</feature>
<reference evidence="4" key="1">
    <citation type="submission" date="2025-08" db="UniProtKB">
        <authorList>
            <consortium name="RefSeq"/>
        </authorList>
    </citation>
    <scope>IDENTIFICATION</scope>
</reference>
<dbReference type="PaxDb" id="4097-A0A1S3X2D0"/>
<dbReference type="FunFam" id="1.25.40.10:FF:000073">
    <property type="entry name" value="Pentatricopeptide repeat-containing protein chloroplastic"/>
    <property type="match status" value="1"/>
</dbReference>
<evidence type="ECO:0000256" key="3">
    <source>
        <dbReference type="SAM" id="MobiDB-lite"/>
    </source>
</evidence>
<name>A0A1S3X2D0_TOBAC</name>
<keyword evidence="1" id="KW-0677">Repeat</keyword>
<dbReference type="FunFam" id="1.25.40.10:FF:000351">
    <property type="entry name" value="Pentatricopeptide repeat-containing protein"/>
    <property type="match status" value="1"/>
</dbReference>
<dbReference type="RefSeq" id="XP_016433853.1">
    <property type="nucleotide sequence ID" value="XM_016578367.1"/>
</dbReference>